<dbReference type="AlphaFoldDB" id="A0A2S7CV37"/>
<sequence length="89" mass="9767">MSAPLRPPLSRVWLPEPDGGMSLQLLADLESGEHTLLTLSADPQDEAVWVTLQAGALPLQIPLATLRQLLEIAVEEVHSAEWFARQESD</sequence>
<gene>
    <name evidence="1" type="ORF">ACI6Q5_07535</name>
    <name evidence="2" type="ORF">XcodCFBP4690_05720</name>
</gene>
<keyword evidence="4" id="KW-1185">Reference proteome</keyword>
<dbReference type="OrthoDB" id="5999071at2"/>
<comment type="caution">
    <text evidence="2">The sequence shown here is derived from an EMBL/GenBank/DDBJ whole genome shotgun (WGS) entry which is preliminary data.</text>
</comment>
<dbReference type="Proteomes" id="UP001637990">
    <property type="component" value="Unassembled WGS sequence"/>
</dbReference>
<evidence type="ECO:0000313" key="4">
    <source>
        <dbReference type="Proteomes" id="UP001637990"/>
    </source>
</evidence>
<accession>A0A2S7CV37</accession>
<dbReference type="RefSeq" id="WP_104540032.1">
    <property type="nucleotide sequence ID" value="NZ_JBJGBS010000022.1"/>
</dbReference>
<evidence type="ECO:0000313" key="2">
    <source>
        <dbReference type="EMBL" id="PPU65467.1"/>
    </source>
</evidence>
<dbReference type="EMBL" id="MDEC01000005">
    <property type="protein sequence ID" value="PPU65467.1"/>
    <property type="molecule type" value="Genomic_DNA"/>
</dbReference>
<proteinExistence type="predicted"/>
<evidence type="ECO:0000313" key="1">
    <source>
        <dbReference type="EMBL" id="MFO3704831.1"/>
    </source>
</evidence>
<reference evidence="1 4" key="2">
    <citation type="submission" date="2024-11" db="EMBL/GenBank/DDBJ databases">
        <title>Genome sequencing of Xanthomonas codiaei.</title>
        <authorList>
            <person name="Studholme D.J."/>
        </authorList>
    </citation>
    <scope>NUCLEOTIDE SEQUENCE [LARGE SCALE GENOMIC DNA]</scope>
    <source>
        <strain evidence="1 4">NCPPB 4350</strain>
    </source>
</reference>
<name>A0A2S7CV37_9XANT</name>
<dbReference type="Proteomes" id="UP000237872">
    <property type="component" value="Unassembled WGS sequence"/>
</dbReference>
<protein>
    <submittedName>
        <fullName evidence="2">Uncharacterized protein</fullName>
    </submittedName>
</protein>
<dbReference type="EMBL" id="JBJGBS010000022">
    <property type="protein sequence ID" value="MFO3704831.1"/>
    <property type="molecule type" value="Genomic_DNA"/>
</dbReference>
<evidence type="ECO:0000313" key="3">
    <source>
        <dbReference type="Proteomes" id="UP000237872"/>
    </source>
</evidence>
<organism evidence="2 3">
    <name type="scientific">Xanthomonas codiaei</name>
    <dbReference type="NCBI Taxonomy" id="56463"/>
    <lineage>
        <taxon>Bacteria</taxon>
        <taxon>Pseudomonadati</taxon>
        <taxon>Pseudomonadota</taxon>
        <taxon>Gammaproteobacteria</taxon>
        <taxon>Lysobacterales</taxon>
        <taxon>Lysobacteraceae</taxon>
        <taxon>Xanthomonas</taxon>
    </lineage>
</organism>
<reference evidence="2 3" key="1">
    <citation type="submission" date="2016-08" db="EMBL/GenBank/DDBJ databases">
        <authorList>
            <person name="Seilhamer J.J."/>
        </authorList>
    </citation>
    <scope>NUCLEOTIDE SEQUENCE [LARGE SCALE GENOMIC DNA]</scope>
    <source>
        <strain evidence="2 3">CFBP4690</strain>
    </source>
</reference>